<evidence type="ECO:0000313" key="17">
    <source>
        <dbReference type="EMBL" id="SEL27675.1"/>
    </source>
</evidence>
<keyword evidence="8" id="KW-0805">Transcription regulation</keyword>
<dbReference type="InterPro" id="IPR011006">
    <property type="entry name" value="CheY-like_superfamily"/>
</dbReference>
<keyword evidence="4" id="KW-0963">Cytoplasm</keyword>
<accession>A0A1H7NXD8</accession>
<evidence type="ECO:0000256" key="12">
    <source>
        <dbReference type="ARBA" id="ARBA00024735"/>
    </source>
</evidence>
<keyword evidence="6" id="KW-0592">Phosphate transport</keyword>
<evidence type="ECO:0000256" key="11">
    <source>
        <dbReference type="ARBA" id="ARBA00023163"/>
    </source>
</evidence>
<dbReference type="InterPro" id="IPR001789">
    <property type="entry name" value="Sig_transdc_resp-reg_receiver"/>
</dbReference>
<dbReference type="SUPFAM" id="SSF46894">
    <property type="entry name" value="C-terminal effector domain of the bipartite response regulators"/>
    <property type="match status" value="1"/>
</dbReference>
<gene>
    <name evidence="17" type="ORF">SAMN04488129_108116</name>
</gene>
<keyword evidence="10" id="KW-0010">Activator</keyword>
<reference evidence="18" key="1">
    <citation type="submission" date="2016-10" db="EMBL/GenBank/DDBJ databases">
        <authorList>
            <person name="Varghese N."/>
            <person name="Submissions S."/>
        </authorList>
    </citation>
    <scope>NUCLEOTIDE SEQUENCE [LARGE SCALE GENOMIC DNA]</scope>
    <source>
        <strain evidence="18">CGMCC 1.9150</strain>
    </source>
</reference>
<comment type="subcellular location">
    <subcellularLocation>
        <location evidence="1">Cytoplasm</location>
    </subcellularLocation>
</comment>
<comment type="function">
    <text evidence="12">This protein is a positive regulator for the phosphate regulon. Transcription of this operon is positively regulated by PhoB and PhoR when phosphate is limited.</text>
</comment>
<keyword evidence="3" id="KW-0813">Transport</keyword>
<dbReference type="GO" id="GO:0006355">
    <property type="term" value="P:regulation of DNA-templated transcription"/>
    <property type="evidence" value="ECO:0007669"/>
    <property type="project" value="InterPro"/>
</dbReference>
<dbReference type="InterPro" id="IPR036388">
    <property type="entry name" value="WH-like_DNA-bd_sf"/>
</dbReference>
<sequence length="229" mass="25801">MTAKTVLIVDDEAPIREMIAVALEMADYRVLEADNAQDAHAMVVDHQPDLVLLDWMMPGTSGLELARRLKREEATAELPIIMLTAKGEEDNKIQGLEAGADDYITKPFSPRELVARLKAVLRRTTPRGVEDPVEVAGLLLDPVSHRVSIDGRSLEMGPTEYRLLQFFMTHQERAYTRGQLLDHVWGGNVYVEERTVDVHIRRLRKALGEPHHQLIQTVRGTGYRFSAKG</sequence>
<evidence type="ECO:0000256" key="9">
    <source>
        <dbReference type="ARBA" id="ARBA00023125"/>
    </source>
</evidence>
<dbReference type="STRING" id="650850.SAMN04488129_108116"/>
<dbReference type="InterPro" id="IPR039420">
    <property type="entry name" value="WalR-like"/>
</dbReference>
<dbReference type="OrthoDB" id="9802426at2"/>
<dbReference type="Proteomes" id="UP000198807">
    <property type="component" value="Unassembled WGS sequence"/>
</dbReference>
<feature type="modified residue" description="4-aspartylphosphate" evidence="13">
    <location>
        <position position="54"/>
    </location>
</feature>
<dbReference type="GO" id="GO:0032993">
    <property type="term" value="C:protein-DNA complex"/>
    <property type="evidence" value="ECO:0007669"/>
    <property type="project" value="TreeGrafter"/>
</dbReference>
<dbReference type="NCBIfam" id="TIGR02154">
    <property type="entry name" value="PhoB"/>
    <property type="match status" value="1"/>
</dbReference>
<dbReference type="PANTHER" id="PTHR48111">
    <property type="entry name" value="REGULATOR OF RPOS"/>
    <property type="match status" value="1"/>
</dbReference>
<feature type="domain" description="Response regulatory" evidence="15">
    <location>
        <begin position="5"/>
        <end position="121"/>
    </location>
</feature>
<evidence type="ECO:0000256" key="10">
    <source>
        <dbReference type="ARBA" id="ARBA00023159"/>
    </source>
</evidence>
<evidence type="ECO:0000256" key="4">
    <source>
        <dbReference type="ARBA" id="ARBA00022490"/>
    </source>
</evidence>
<keyword evidence="18" id="KW-1185">Reference proteome</keyword>
<keyword evidence="5 13" id="KW-0597">Phosphoprotein</keyword>
<evidence type="ECO:0000256" key="7">
    <source>
        <dbReference type="ARBA" id="ARBA00023012"/>
    </source>
</evidence>
<dbReference type="PROSITE" id="PS50110">
    <property type="entry name" value="RESPONSE_REGULATORY"/>
    <property type="match status" value="1"/>
</dbReference>
<dbReference type="Gene3D" id="3.40.50.2300">
    <property type="match status" value="1"/>
</dbReference>
<dbReference type="FunFam" id="1.10.10.10:FF:000011">
    <property type="entry name" value="Phosphate regulon transcriptional regulator PhoB"/>
    <property type="match status" value="1"/>
</dbReference>
<organism evidence="17 18">
    <name type="scientific">Halomonas daqiaonensis</name>
    <dbReference type="NCBI Taxonomy" id="650850"/>
    <lineage>
        <taxon>Bacteria</taxon>
        <taxon>Pseudomonadati</taxon>
        <taxon>Pseudomonadota</taxon>
        <taxon>Gammaproteobacteria</taxon>
        <taxon>Oceanospirillales</taxon>
        <taxon>Halomonadaceae</taxon>
        <taxon>Halomonas</taxon>
    </lineage>
</organism>
<evidence type="ECO:0000256" key="13">
    <source>
        <dbReference type="PROSITE-ProRule" id="PRU00169"/>
    </source>
</evidence>
<proteinExistence type="predicted"/>
<name>A0A1H7NXD8_9GAMM</name>
<feature type="domain" description="OmpR/PhoB-type" evidence="16">
    <location>
        <begin position="130"/>
        <end position="227"/>
    </location>
</feature>
<evidence type="ECO:0000256" key="1">
    <source>
        <dbReference type="ARBA" id="ARBA00004496"/>
    </source>
</evidence>
<evidence type="ECO:0000256" key="2">
    <source>
        <dbReference type="ARBA" id="ARBA00013332"/>
    </source>
</evidence>
<dbReference type="RefSeq" id="WP_089712531.1">
    <property type="nucleotide sequence ID" value="NZ_FOBC01000008.1"/>
</dbReference>
<dbReference type="EMBL" id="FOBC01000008">
    <property type="protein sequence ID" value="SEL27675.1"/>
    <property type="molecule type" value="Genomic_DNA"/>
</dbReference>
<evidence type="ECO:0000256" key="6">
    <source>
        <dbReference type="ARBA" id="ARBA00022592"/>
    </source>
</evidence>
<feature type="DNA-binding region" description="OmpR/PhoB-type" evidence="14">
    <location>
        <begin position="130"/>
        <end position="227"/>
    </location>
</feature>
<dbReference type="CDD" id="cd17618">
    <property type="entry name" value="REC_OmpR_PhoB"/>
    <property type="match status" value="1"/>
</dbReference>
<dbReference type="GO" id="GO:0000976">
    <property type="term" value="F:transcription cis-regulatory region binding"/>
    <property type="evidence" value="ECO:0007669"/>
    <property type="project" value="TreeGrafter"/>
</dbReference>
<dbReference type="InterPro" id="IPR016032">
    <property type="entry name" value="Sig_transdc_resp-reg_C-effctor"/>
</dbReference>
<dbReference type="GO" id="GO:0005829">
    <property type="term" value="C:cytosol"/>
    <property type="evidence" value="ECO:0007669"/>
    <property type="project" value="TreeGrafter"/>
</dbReference>
<evidence type="ECO:0000256" key="8">
    <source>
        <dbReference type="ARBA" id="ARBA00023015"/>
    </source>
</evidence>
<dbReference type="SMART" id="SM00862">
    <property type="entry name" value="Trans_reg_C"/>
    <property type="match status" value="1"/>
</dbReference>
<evidence type="ECO:0000256" key="3">
    <source>
        <dbReference type="ARBA" id="ARBA00022448"/>
    </source>
</evidence>
<protein>
    <recommendedName>
        <fullName evidence="2">Phosphate regulon transcriptional regulatory protein PhoB</fullName>
    </recommendedName>
</protein>
<evidence type="ECO:0000259" key="16">
    <source>
        <dbReference type="PROSITE" id="PS51755"/>
    </source>
</evidence>
<dbReference type="Pfam" id="PF00072">
    <property type="entry name" value="Response_reg"/>
    <property type="match status" value="1"/>
</dbReference>
<dbReference type="InterPro" id="IPR001867">
    <property type="entry name" value="OmpR/PhoB-type_DNA-bd"/>
</dbReference>
<dbReference type="Gene3D" id="6.10.250.690">
    <property type="match status" value="1"/>
</dbReference>
<keyword evidence="11" id="KW-0804">Transcription</keyword>
<dbReference type="InterPro" id="IPR011879">
    <property type="entry name" value="Sig_transdc_resp-reg_PhoB"/>
</dbReference>
<dbReference type="GO" id="GO:0006817">
    <property type="term" value="P:phosphate ion transport"/>
    <property type="evidence" value="ECO:0007669"/>
    <property type="project" value="UniProtKB-KW"/>
</dbReference>
<dbReference type="GO" id="GO:0000156">
    <property type="term" value="F:phosphorelay response regulator activity"/>
    <property type="evidence" value="ECO:0007669"/>
    <property type="project" value="InterPro"/>
</dbReference>
<dbReference type="Pfam" id="PF00486">
    <property type="entry name" value="Trans_reg_C"/>
    <property type="match status" value="1"/>
</dbReference>
<evidence type="ECO:0000256" key="14">
    <source>
        <dbReference type="PROSITE-ProRule" id="PRU01091"/>
    </source>
</evidence>
<dbReference type="FunFam" id="3.40.50.2300:FF:000001">
    <property type="entry name" value="DNA-binding response regulator PhoB"/>
    <property type="match status" value="1"/>
</dbReference>
<dbReference type="AlphaFoldDB" id="A0A1H7NXD8"/>
<dbReference type="SMART" id="SM00448">
    <property type="entry name" value="REC"/>
    <property type="match status" value="1"/>
</dbReference>
<evidence type="ECO:0000313" key="18">
    <source>
        <dbReference type="Proteomes" id="UP000198807"/>
    </source>
</evidence>
<dbReference type="CDD" id="cd00383">
    <property type="entry name" value="trans_reg_C"/>
    <property type="match status" value="1"/>
</dbReference>
<dbReference type="Gene3D" id="1.10.10.10">
    <property type="entry name" value="Winged helix-like DNA-binding domain superfamily/Winged helix DNA-binding domain"/>
    <property type="match status" value="1"/>
</dbReference>
<dbReference type="SUPFAM" id="SSF52172">
    <property type="entry name" value="CheY-like"/>
    <property type="match status" value="1"/>
</dbReference>
<keyword evidence="7" id="KW-0902">Two-component regulatory system</keyword>
<evidence type="ECO:0000259" key="15">
    <source>
        <dbReference type="PROSITE" id="PS50110"/>
    </source>
</evidence>
<evidence type="ECO:0000256" key="5">
    <source>
        <dbReference type="ARBA" id="ARBA00022553"/>
    </source>
</evidence>
<keyword evidence="9 14" id="KW-0238">DNA-binding</keyword>
<dbReference type="PROSITE" id="PS51755">
    <property type="entry name" value="OMPR_PHOB"/>
    <property type="match status" value="1"/>
</dbReference>
<dbReference type="PANTHER" id="PTHR48111:SF40">
    <property type="entry name" value="PHOSPHATE REGULON TRANSCRIPTIONAL REGULATORY PROTEIN PHOB"/>
    <property type="match status" value="1"/>
</dbReference>